<accession>A0A382ZE07</accession>
<protein>
    <submittedName>
        <fullName evidence="1">Uncharacterized protein</fullName>
    </submittedName>
</protein>
<sequence length="74" mass="8384">MKIELGTEITGCFGAMHPEKLGKVVTIDATMTPECKVVWNDFPHNHTWILLSEIRDDYFDPKLPAIGYFAVDTD</sequence>
<dbReference type="AlphaFoldDB" id="A0A382ZE07"/>
<reference evidence="1" key="1">
    <citation type="submission" date="2018-05" db="EMBL/GenBank/DDBJ databases">
        <authorList>
            <person name="Lanie J.A."/>
            <person name="Ng W.-L."/>
            <person name="Kazmierczak K.M."/>
            <person name="Andrzejewski T.M."/>
            <person name="Davidsen T.M."/>
            <person name="Wayne K.J."/>
            <person name="Tettelin H."/>
            <person name="Glass J.I."/>
            <person name="Rusch D."/>
            <person name="Podicherti R."/>
            <person name="Tsui H.-C.T."/>
            <person name="Winkler M.E."/>
        </authorList>
    </citation>
    <scope>NUCLEOTIDE SEQUENCE</scope>
</reference>
<evidence type="ECO:0000313" key="1">
    <source>
        <dbReference type="EMBL" id="SVD93786.1"/>
    </source>
</evidence>
<dbReference type="EMBL" id="UINC01183172">
    <property type="protein sequence ID" value="SVD93786.1"/>
    <property type="molecule type" value="Genomic_DNA"/>
</dbReference>
<organism evidence="1">
    <name type="scientific">marine metagenome</name>
    <dbReference type="NCBI Taxonomy" id="408172"/>
    <lineage>
        <taxon>unclassified sequences</taxon>
        <taxon>metagenomes</taxon>
        <taxon>ecological metagenomes</taxon>
    </lineage>
</organism>
<name>A0A382ZE07_9ZZZZ</name>
<proteinExistence type="predicted"/>
<feature type="non-terminal residue" evidence="1">
    <location>
        <position position="74"/>
    </location>
</feature>
<gene>
    <name evidence="1" type="ORF">METZ01_LOCUS446640</name>
</gene>